<evidence type="ECO:0000313" key="11">
    <source>
        <dbReference type="EMBL" id="MEJ8847000.1"/>
    </source>
</evidence>
<proteinExistence type="inferred from homology"/>
<organism evidence="11 12">
    <name type="scientific">Variovorax rhizosphaerae</name>
    <dbReference type="NCBI Taxonomy" id="1836200"/>
    <lineage>
        <taxon>Bacteria</taxon>
        <taxon>Pseudomonadati</taxon>
        <taxon>Pseudomonadota</taxon>
        <taxon>Betaproteobacteria</taxon>
        <taxon>Burkholderiales</taxon>
        <taxon>Comamonadaceae</taxon>
        <taxon>Variovorax</taxon>
    </lineage>
</organism>
<comment type="subcellular location">
    <subcellularLocation>
        <location evidence="1 9">Cell inner membrane</location>
        <topology evidence="1 9">Multi-pass membrane protein</topology>
    </subcellularLocation>
</comment>
<dbReference type="RefSeq" id="WP_340342148.1">
    <property type="nucleotide sequence ID" value="NZ_JBBKZT010000004.1"/>
</dbReference>
<evidence type="ECO:0000256" key="3">
    <source>
        <dbReference type="ARBA" id="ARBA00022475"/>
    </source>
</evidence>
<sequence>MNRWIDRACKVVEAVIALFLAVMVVLVFGNVVLRYGFNSGITVSEEVSRWLFIWVTFLGAIVALKEHGHLGVDMVVQKLPPIGKKFCAVAGHLIMIYITWLLFQGSLAQTRINWDVTAPVTGASMAIVYSVGIVFAVLAGGILLLDLVRILTGQIADKDLVMIQESEESVQLQQILGTNAADASHGGRKP</sequence>
<dbReference type="Pfam" id="PF04290">
    <property type="entry name" value="DctQ"/>
    <property type="match status" value="1"/>
</dbReference>
<feature type="transmembrane region" description="Helical" evidence="9">
    <location>
        <begin position="85"/>
        <end position="103"/>
    </location>
</feature>
<keyword evidence="7 9" id="KW-0472">Membrane</keyword>
<feature type="transmembrane region" description="Helical" evidence="9">
    <location>
        <begin position="12"/>
        <end position="35"/>
    </location>
</feature>
<reference evidence="11 12" key="1">
    <citation type="submission" date="2024-03" db="EMBL/GenBank/DDBJ databases">
        <title>Novel species of the genus Variovorax.</title>
        <authorList>
            <person name="Liu Q."/>
            <person name="Xin Y.-H."/>
        </authorList>
    </citation>
    <scope>NUCLEOTIDE SEQUENCE [LARGE SCALE GENOMIC DNA]</scope>
    <source>
        <strain evidence="11 12">KACC 18900</strain>
    </source>
</reference>
<evidence type="ECO:0000256" key="7">
    <source>
        <dbReference type="ARBA" id="ARBA00023136"/>
    </source>
</evidence>
<comment type="similarity">
    <text evidence="8 9">Belongs to the TRAP transporter small permease family.</text>
</comment>
<evidence type="ECO:0000256" key="4">
    <source>
        <dbReference type="ARBA" id="ARBA00022519"/>
    </source>
</evidence>
<evidence type="ECO:0000259" key="10">
    <source>
        <dbReference type="Pfam" id="PF04290"/>
    </source>
</evidence>
<evidence type="ECO:0000313" key="12">
    <source>
        <dbReference type="Proteomes" id="UP001385892"/>
    </source>
</evidence>
<comment type="caution">
    <text evidence="11">The sequence shown here is derived from an EMBL/GenBank/DDBJ whole genome shotgun (WGS) entry which is preliminary data.</text>
</comment>
<evidence type="ECO:0000256" key="5">
    <source>
        <dbReference type="ARBA" id="ARBA00022692"/>
    </source>
</evidence>
<accession>A0ABU8WHJ8</accession>
<keyword evidence="12" id="KW-1185">Reference proteome</keyword>
<dbReference type="InterPro" id="IPR055348">
    <property type="entry name" value="DctQ"/>
</dbReference>
<dbReference type="Proteomes" id="UP001385892">
    <property type="component" value="Unassembled WGS sequence"/>
</dbReference>
<name>A0ABU8WHJ8_9BURK</name>
<evidence type="ECO:0000256" key="9">
    <source>
        <dbReference type="RuleBase" id="RU369079"/>
    </source>
</evidence>
<feature type="transmembrane region" description="Helical" evidence="9">
    <location>
        <begin position="123"/>
        <end position="145"/>
    </location>
</feature>
<evidence type="ECO:0000256" key="6">
    <source>
        <dbReference type="ARBA" id="ARBA00022989"/>
    </source>
</evidence>
<keyword evidence="2 9" id="KW-0813">Transport</keyword>
<keyword evidence="3" id="KW-1003">Cell membrane</keyword>
<keyword evidence="4 9" id="KW-0997">Cell inner membrane</keyword>
<dbReference type="EMBL" id="JBBKZT010000004">
    <property type="protein sequence ID" value="MEJ8847000.1"/>
    <property type="molecule type" value="Genomic_DNA"/>
</dbReference>
<evidence type="ECO:0000256" key="8">
    <source>
        <dbReference type="ARBA" id="ARBA00038436"/>
    </source>
</evidence>
<dbReference type="PANTHER" id="PTHR35011:SF2">
    <property type="entry name" value="2,3-DIKETO-L-GULONATE TRAP TRANSPORTER SMALL PERMEASE PROTEIN YIAM"/>
    <property type="match status" value="1"/>
</dbReference>
<keyword evidence="5 9" id="KW-0812">Transmembrane</keyword>
<feature type="domain" description="Tripartite ATP-independent periplasmic transporters DctQ component" evidence="10">
    <location>
        <begin position="23"/>
        <end position="152"/>
    </location>
</feature>
<comment type="subunit">
    <text evidence="9">The complex comprises the extracytoplasmic solute receptor protein and the two transmembrane proteins.</text>
</comment>
<dbReference type="InterPro" id="IPR007387">
    <property type="entry name" value="TRAP_DctQ"/>
</dbReference>
<evidence type="ECO:0000256" key="1">
    <source>
        <dbReference type="ARBA" id="ARBA00004429"/>
    </source>
</evidence>
<gene>
    <name evidence="11" type="ORF">WKW82_10085</name>
</gene>
<dbReference type="PANTHER" id="PTHR35011">
    <property type="entry name" value="2,3-DIKETO-L-GULONATE TRAP TRANSPORTER SMALL PERMEASE PROTEIN YIAM"/>
    <property type="match status" value="1"/>
</dbReference>
<comment type="function">
    <text evidence="9">Part of the tripartite ATP-independent periplasmic (TRAP) transport system.</text>
</comment>
<protein>
    <recommendedName>
        <fullName evidence="9">TRAP transporter small permease protein</fullName>
    </recommendedName>
</protein>
<evidence type="ECO:0000256" key="2">
    <source>
        <dbReference type="ARBA" id="ARBA00022448"/>
    </source>
</evidence>
<feature type="transmembrane region" description="Helical" evidence="9">
    <location>
        <begin position="47"/>
        <end position="64"/>
    </location>
</feature>
<keyword evidence="6 9" id="KW-1133">Transmembrane helix</keyword>